<dbReference type="GO" id="GO:0005886">
    <property type="term" value="C:plasma membrane"/>
    <property type="evidence" value="ECO:0007669"/>
    <property type="project" value="TreeGrafter"/>
</dbReference>
<keyword evidence="1" id="KW-0472">Membrane</keyword>
<evidence type="ECO:0000313" key="3">
    <source>
        <dbReference type="Proteomes" id="UP000536534"/>
    </source>
</evidence>
<proteinExistence type="predicted"/>
<dbReference type="Proteomes" id="UP000536534">
    <property type="component" value="Unassembled WGS sequence"/>
</dbReference>
<feature type="transmembrane region" description="Helical" evidence="1">
    <location>
        <begin position="99"/>
        <end position="128"/>
    </location>
</feature>
<feature type="transmembrane region" description="Helical" evidence="1">
    <location>
        <begin position="438"/>
        <end position="460"/>
    </location>
</feature>
<feature type="transmembrane region" description="Helical" evidence="1">
    <location>
        <begin position="232"/>
        <end position="257"/>
    </location>
</feature>
<keyword evidence="1" id="KW-0812">Transmembrane</keyword>
<keyword evidence="1" id="KW-1133">Transmembrane helix</keyword>
<dbReference type="EMBL" id="JAAYYV010000192">
    <property type="protein sequence ID" value="NLF54188.1"/>
    <property type="molecule type" value="Genomic_DNA"/>
</dbReference>
<dbReference type="Pfam" id="PF02447">
    <property type="entry name" value="GntP_permease"/>
    <property type="match status" value="1"/>
</dbReference>
<reference evidence="2 3" key="1">
    <citation type="journal article" date="2020" name="Biotechnol. Biofuels">
        <title>New insights from the biogas microbiome by comprehensive genome-resolved metagenomics of nearly 1600 species originating from multiple anaerobic digesters.</title>
        <authorList>
            <person name="Campanaro S."/>
            <person name="Treu L."/>
            <person name="Rodriguez-R L.M."/>
            <person name="Kovalovszki A."/>
            <person name="Ziels R.M."/>
            <person name="Maus I."/>
            <person name="Zhu X."/>
            <person name="Kougias P.G."/>
            <person name="Basile A."/>
            <person name="Luo G."/>
            <person name="Schluter A."/>
            <person name="Konstantinidis K.T."/>
            <person name="Angelidaki I."/>
        </authorList>
    </citation>
    <scope>NUCLEOTIDE SEQUENCE [LARGE SCALE GENOMIC DNA]</scope>
    <source>
        <strain evidence="2">AS06rmzACSIP_256</strain>
    </source>
</reference>
<comment type="caution">
    <text evidence="2">The sequence shown here is derived from an EMBL/GenBank/DDBJ whole genome shotgun (WGS) entry which is preliminary data.</text>
</comment>
<feature type="transmembrane region" description="Helical" evidence="1">
    <location>
        <begin position="140"/>
        <end position="158"/>
    </location>
</feature>
<organism evidence="2 3">
    <name type="scientific">Thauera phenolivorans</name>
    <dbReference type="NCBI Taxonomy" id="1792543"/>
    <lineage>
        <taxon>Bacteria</taxon>
        <taxon>Pseudomonadati</taxon>
        <taxon>Pseudomonadota</taxon>
        <taxon>Betaproteobacteria</taxon>
        <taxon>Rhodocyclales</taxon>
        <taxon>Zoogloeaceae</taxon>
        <taxon>Thauera</taxon>
    </lineage>
</organism>
<dbReference type="PANTHER" id="PTHR30354:SF7">
    <property type="entry name" value="BLL7963 PROTEIN"/>
    <property type="match status" value="1"/>
</dbReference>
<sequence>MGTLGILVSLALLMYLAYRGISVLLLAPLLALFAVLMSGEAAMLLPTYTQVFMKAMGGYVIQFFPLFLLGALFGKLMDDSGSARAIAHAIVARVGSHRAILAIVLACGILTYGGVSLFVVAFAVYPIGAALFREAGIPKRLIPGAIALGSFTFTMTALPGTPAIQNAIPAPFFGTDAFAASGLGLIGGLIMFGLGSWWLSAQARKLMAAGEGYGHHTGEPDREDPNAPRPGFWVALLPILVVIGLNFLMAKQVLPAIDTSYLAKPEFGGLQDARSLIGIWAIIVALSAAVLLLVAMHWTRWANLMKTVNEGSFGSMLPILNTATEVGYGTVIASLAGFVVIRDLVLGIAPGNPLISEAVAVNVLAGITGSASGGMSIALKTLGAEYLAMANAAGISPELLHRIATMASGCMDSLPHNGAVISLLAICRLTHRESYGFIAMNTVVFPLIALAVVITLGTLFGSF</sequence>
<dbReference type="GO" id="GO:0015128">
    <property type="term" value="F:gluconate transmembrane transporter activity"/>
    <property type="evidence" value="ECO:0007669"/>
    <property type="project" value="InterPro"/>
</dbReference>
<evidence type="ECO:0000313" key="2">
    <source>
        <dbReference type="EMBL" id="NLF54188.1"/>
    </source>
</evidence>
<gene>
    <name evidence="2" type="ORF">GX576_07295</name>
</gene>
<name>A0A7X7LVR4_9RHOO</name>
<protein>
    <submittedName>
        <fullName evidence="2">GntP family permease</fullName>
    </submittedName>
</protein>
<dbReference type="AlphaFoldDB" id="A0A7X7LVR4"/>
<accession>A0A7X7LVR4</accession>
<feature type="transmembrane region" description="Helical" evidence="1">
    <location>
        <begin position="178"/>
        <end position="199"/>
    </location>
</feature>
<dbReference type="InterPro" id="IPR003474">
    <property type="entry name" value="Glcn_transporter"/>
</dbReference>
<dbReference type="PANTHER" id="PTHR30354">
    <property type="entry name" value="GNT FAMILY GLUCONATE TRANSPORTER"/>
    <property type="match status" value="1"/>
</dbReference>
<feature type="transmembrane region" description="Helical" evidence="1">
    <location>
        <begin position="277"/>
        <end position="296"/>
    </location>
</feature>
<feature type="transmembrane region" description="Helical" evidence="1">
    <location>
        <begin position="55"/>
        <end position="74"/>
    </location>
</feature>
<evidence type="ECO:0000256" key="1">
    <source>
        <dbReference type="SAM" id="Phobius"/>
    </source>
</evidence>